<feature type="transmembrane region" description="Helical" evidence="7">
    <location>
        <begin position="308"/>
        <end position="327"/>
    </location>
</feature>
<dbReference type="InterPro" id="IPR000715">
    <property type="entry name" value="Glycosyl_transferase_4"/>
</dbReference>
<feature type="transmembrane region" description="Helical" evidence="7">
    <location>
        <begin position="356"/>
        <end position="375"/>
    </location>
</feature>
<feature type="transmembrane region" description="Helical" evidence="7">
    <location>
        <begin position="454"/>
        <end position="472"/>
    </location>
</feature>
<comment type="caution">
    <text evidence="8">The sequence shown here is derived from an EMBL/GenBank/DDBJ whole genome shotgun (WGS) entry which is preliminary data.</text>
</comment>
<feature type="transmembrane region" description="Helical" evidence="7">
    <location>
        <begin position="201"/>
        <end position="217"/>
    </location>
</feature>
<keyword evidence="2" id="KW-1003">Cell membrane</keyword>
<dbReference type="GO" id="GO:0005886">
    <property type="term" value="C:plasma membrane"/>
    <property type="evidence" value="ECO:0007669"/>
    <property type="project" value="UniProtKB-SubCell"/>
</dbReference>
<reference evidence="8 9" key="1">
    <citation type="journal article" date="2015" name="Nature">
        <title>rRNA introns, odd ribosomes, and small enigmatic genomes across a large radiation of phyla.</title>
        <authorList>
            <person name="Brown C.T."/>
            <person name="Hug L.A."/>
            <person name="Thomas B.C."/>
            <person name="Sharon I."/>
            <person name="Castelle C.J."/>
            <person name="Singh A."/>
            <person name="Wilkins M.J."/>
            <person name="Williams K.H."/>
            <person name="Banfield J.F."/>
        </authorList>
    </citation>
    <scope>NUCLEOTIDE SEQUENCE [LARGE SCALE GENOMIC DNA]</scope>
</reference>
<comment type="subcellular location">
    <subcellularLocation>
        <location evidence="1">Cell membrane</location>
        <topology evidence="1">Multi-pass membrane protein</topology>
    </subcellularLocation>
</comment>
<evidence type="ECO:0000313" key="8">
    <source>
        <dbReference type="EMBL" id="KKW06073.1"/>
    </source>
</evidence>
<dbReference type="GO" id="GO:0071555">
    <property type="term" value="P:cell wall organization"/>
    <property type="evidence" value="ECO:0007669"/>
    <property type="project" value="TreeGrafter"/>
</dbReference>
<dbReference type="GO" id="GO:0009103">
    <property type="term" value="P:lipopolysaccharide biosynthetic process"/>
    <property type="evidence" value="ECO:0007669"/>
    <property type="project" value="TreeGrafter"/>
</dbReference>
<dbReference type="AlphaFoldDB" id="A0A0G1VHR3"/>
<dbReference type="Proteomes" id="UP000034119">
    <property type="component" value="Unassembled WGS sequence"/>
</dbReference>
<sequence>MAFQFPWKNQKLELNKDPLILGGFLAALFATAAGFAALALSFGALPDQVPLLFTTTSQLSPKWFLLIVPFLSLLFVLLNASLAELLLRREDRPAALFPAFVSTFVSVILTLSLLGIIRIFPIPLLLGEEVVYPLLTPLFLSTAAAFIITPLAVQLARRLKLFDQPHGPYPKVKPIPRLGALPLFLSFSATALWLAGQNPQIVALVWGAAVITLIQVIDDLYPLPPLVQGLGHILAAVIVVLGGVGVDFITNPLRGFVGPDFIRFDSWQVNLVLGSWHTKLSVWSAFLTVGWIFALVNVVDWLDGLDGLAAGVGAIAAGAIVVISLLLNTPETAILGTILFGALLGFLPFNFFPAQIYLGGGAFLLGYLLAVLAIFSGAKAGTATLVLAVPIIDAFYVIYSRVIRGLSPFVGDKTHLHHRLLKAGVSHPKIVLLEWAFVLALAVAAVSLKGFAKFAAIALVFAGTLLGNRLLLRKSA</sequence>
<feature type="transmembrane region" description="Helical" evidence="7">
    <location>
        <begin position="381"/>
        <end position="399"/>
    </location>
</feature>
<evidence type="ECO:0000313" key="9">
    <source>
        <dbReference type="Proteomes" id="UP000034119"/>
    </source>
</evidence>
<feature type="transmembrane region" description="Helical" evidence="7">
    <location>
        <begin position="280"/>
        <end position="299"/>
    </location>
</feature>
<dbReference type="Pfam" id="PF00953">
    <property type="entry name" value="Glycos_transf_4"/>
    <property type="match status" value="1"/>
</dbReference>
<keyword evidence="4 7" id="KW-0812">Transmembrane</keyword>
<name>A0A0G1VHR3_9BACT</name>
<protein>
    <submittedName>
        <fullName evidence="8">Glycosyl transferase, family 4, conserved region</fullName>
    </submittedName>
</protein>
<feature type="transmembrane region" description="Helical" evidence="7">
    <location>
        <begin position="229"/>
        <end position="249"/>
    </location>
</feature>
<evidence type="ECO:0000256" key="4">
    <source>
        <dbReference type="ARBA" id="ARBA00022692"/>
    </source>
</evidence>
<evidence type="ECO:0000256" key="3">
    <source>
        <dbReference type="ARBA" id="ARBA00022679"/>
    </source>
</evidence>
<keyword evidence="6 7" id="KW-0472">Membrane</keyword>
<dbReference type="PANTHER" id="PTHR22926:SF3">
    <property type="entry name" value="UNDECAPRENYL-PHOSPHATE ALPHA-N-ACETYLGLUCOSAMINYL 1-PHOSPHATE TRANSFERASE"/>
    <property type="match status" value="1"/>
</dbReference>
<feature type="transmembrane region" description="Helical" evidence="7">
    <location>
        <begin position="430"/>
        <end position="448"/>
    </location>
</feature>
<dbReference type="EMBL" id="LCPW01000004">
    <property type="protein sequence ID" value="KKW06073.1"/>
    <property type="molecule type" value="Genomic_DNA"/>
</dbReference>
<feature type="transmembrane region" description="Helical" evidence="7">
    <location>
        <begin position="132"/>
        <end position="153"/>
    </location>
</feature>
<dbReference type="GO" id="GO:0016780">
    <property type="term" value="F:phosphotransferase activity, for other substituted phosphate groups"/>
    <property type="evidence" value="ECO:0007669"/>
    <property type="project" value="InterPro"/>
</dbReference>
<proteinExistence type="predicted"/>
<feature type="transmembrane region" description="Helical" evidence="7">
    <location>
        <begin position="174"/>
        <end position="195"/>
    </location>
</feature>
<dbReference type="PANTHER" id="PTHR22926">
    <property type="entry name" value="PHOSPHO-N-ACETYLMURAMOYL-PENTAPEPTIDE-TRANSFERASE"/>
    <property type="match status" value="1"/>
</dbReference>
<evidence type="ECO:0000256" key="2">
    <source>
        <dbReference type="ARBA" id="ARBA00022475"/>
    </source>
</evidence>
<keyword evidence="5 7" id="KW-1133">Transmembrane helix</keyword>
<evidence type="ECO:0000256" key="6">
    <source>
        <dbReference type="ARBA" id="ARBA00023136"/>
    </source>
</evidence>
<dbReference type="STRING" id="1618342.UY40_C0004G0057"/>
<evidence type="ECO:0000256" key="5">
    <source>
        <dbReference type="ARBA" id="ARBA00022989"/>
    </source>
</evidence>
<feature type="transmembrane region" description="Helical" evidence="7">
    <location>
        <begin position="63"/>
        <end position="87"/>
    </location>
</feature>
<feature type="transmembrane region" description="Helical" evidence="7">
    <location>
        <begin position="94"/>
        <end position="120"/>
    </location>
</feature>
<accession>A0A0G1VHR3</accession>
<gene>
    <name evidence="8" type="ORF">UY40_C0004G0057</name>
</gene>
<evidence type="ECO:0000256" key="7">
    <source>
        <dbReference type="SAM" id="Phobius"/>
    </source>
</evidence>
<dbReference type="GO" id="GO:0044038">
    <property type="term" value="P:cell wall macromolecule biosynthetic process"/>
    <property type="evidence" value="ECO:0007669"/>
    <property type="project" value="TreeGrafter"/>
</dbReference>
<feature type="transmembrane region" description="Helical" evidence="7">
    <location>
        <begin position="20"/>
        <end position="43"/>
    </location>
</feature>
<evidence type="ECO:0000256" key="1">
    <source>
        <dbReference type="ARBA" id="ARBA00004651"/>
    </source>
</evidence>
<keyword evidence="3 8" id="KW-0808">Transferase</keyword>
<organism evidence="8 9">
    <name type="scientific">candidate division CPR1 bacterium GW2011_GWC1_49_13</name>
    <dbReference type="NCBI Taxonomy" id="1618342"/>
    <lineage>
        <taxon>Bacteria</taxon>
        <taxon>candidate division CPR1</taxon>
    </lineage>
</organism>
<feature type="transmembrane region" description="Helical" evidence="7">
    <location>
        <begin position="333"/>
        <end position="349"/>
    </location>
</feature>
<dbReference type="PATRIC" id="fig|1618342.3.peg.197"/>
<dbReference type="CDD" id="cd06853">
    <property type="entry name" value="GT_WecA_like"/>
    <property type="match status" value="1"/>
</dbReference>